<dbReference type="InterPro" id="IPR004360">
    <property type="entry name" value="Glyas_Fos-R_dOase_dom"/>
</dbReference>
<evidence type="ECO:0000313" key="2">
    <source>
        <dbReference type="EMBL" id="SFL10561.1"/>
    </source>
</evidence>
<gene>
    <name evidence="2" type="ORF">SAMN02745775_12039</name>
</gene>
<dbReference type="InterPro" id="IPR029068">
    <property type="entry name" value="Glyas_Bleomycin-R_OHBP_Dase"/>
</dbReference>
<sequence length="124" mass="13670">MDDEQMRPFAFVLAVKDLDASAAYARDALGFTLGWAEMTGWRLLTRGAVRLMMGHCPDALPAAETGDHSWFGYLEVDDIDALHAEFAARGALILNPPSDRPHGMREMVVAFPEGHRLMLAQALD</sequence>
<dbReference type="InterPro" id="IPR037523">
    <property type="entry name" value="VOC_core"/>
</dbReference>
<dbReference type="STRING" id="1123062.SAMN02745775_12039"/>
<name>A0A1I4F2D9_9PROT</name>
<dbReference type="Proteomes" id="UP000199473">
    <property type="component" value="Unassembled WGS sequence"/>
</dbReference>
<dbReference type="EMBL" id="FOSQ01000020">
    <property type="protein sequence ID" value="SFL10561.1"/>
    <property type="molecule type" value="Genomic_DNA"/>
</dbReference>
<evidence type="ECO:0000313" key="3">
    <source>
        <dbReference type="Proteomes" id="UP000199473"/>
    </source>
</evidence>
<dbReference type="RefSeq" id="WP_092963175.1">
    <property type="nucleotide sequence ID" value="NZ_FOSQ01000020.1"/>
</dbReference>
<keyword evidence="3" id="KW-1185">Reference proteome</keyword>
<reference evidence="2 3" key="1">
    <citation type="submission" date="2016-10" db="EMBL/GenBank/DDBJ databases">
        <authorList>
            <person name="de Groot N.N."/>
        </authorList>
    </citation>
    <scope>NUCLEOTIDE SEQUENCE [LARGE SCALE GENOMIC DNA]</scope>
    <source>
        <strain evidence="2 3">DSM 19981</strain>
    </source>
</reference>
<evidence type="ECO:0000259" key="1">
    <source>
        <dbReference type="PROSITE" id="PS51819"/>
    </source>
</evidence>
<feature type="domain" description="VOC" evidence="1">
    <location>
        <begin position="7"/>
        <end position="122"/>
    </location>
</feature>
<dbReference type="PROSITE" id="PS51819">
    <property type="entry name" value="VOC"/>
    <property type="match status" value="1"/>
</dbReference>
<accession>A0A1I4F2D9</accession>
<dbReference type="SUPFAM" id="SSF54593">
    <property type="entry name" value="Glyoxalase/Bleomycin resistance protein/Dihydroxybiphenyl dioxygenase"/>
    <property type="match status" value="1"/>
</dbReference>
<dbReference type="Pfam" id="PF00903">
    <property type="entry name" value="Glyoxalase"/>
    <property type="match status" value="1"/>
</dbReference>
<organism evidence="2 3">
    <name type="scientific">Falsiroseomonas stagni DSM 19981</name>
    <dbReference type="NCBI Taxonomy" id="1123062"/>
    <lineage>
        <taxon>Bacteria</taxon>
        <taxon>Pseudomonadati</taxon>
        <taxon>Pseudomonadota</taxon>
        <taxon>Alphaproteobacteria</taxon>
        <taxon>Acetobacterales</taxon>
        <taxon>Roseomonadaceae</taxon>
        <taxon>Falsiroseomonas</taxon>
    </lineage>
</organism>
<dbReference type="OrthoDB" id="9806945at2"/>
<protein>
    <recommendedName>
        <fullName evidence="1">VOC domain-containing protein</fullName>
    </recommendedName>
</protein>
<dbReference type="AlphaFoldDB" id="A0A1I4F2D9"/>
<proteinExistence type="predicted"/>
<dbReference type="Gene3D" id="3.10.180.10">
    <property type="entry name" value="2,3-Dihydroxybiphenyl 1,2-Dioxygenase, domain 1"/>
    <property type="match status" value="1"/>
</dbReference>